<proteinExistence type="predicted"/>
<organism evidence="5 7">
    <name type="scientific">Bacillus glycinifermentans</name>
    <dbReference type="NCBI Taxonomy" id="1664069"/>
    <lineage>
        <taxon>Bacteria</taxon>
        <taxon>Bacillati</taxon>
        <taxon>Bacillota</taxon>
        <taxon>Bacilli</taxon>
        <taxon>Bacillales</taxon>
        <taxon>Bacillaceae</taxon>
        <taxon>Bacillus</taxon>
    </lineage>
</organism>
<feature type="region of interest" description="Disordered" evidence="2">
    <location>
        <begin position="71"/>
        <end position="101"/>
    </location>
</feature>
<dbReference type="AlphaFoldDB" id="A0A0T6BQQ6"/>
<dbReference type="EMBL" id="JARRTL010000009">
    <property type="protein sequence ID" value="MEC0485107.1"/>
    <property type="molecule type" value="Genomic_DNA"/>
</dbReference>
<keyword evidence="8" id="KW-1185">Reference proteome</keyword>
<reference evidence="6 8" key="3">
    <citation type="submission" date="2023-03" db="EMBL/GenBank/DDBJ databases">
        <title>Agriculturally important microbes genome sequencing.</title>
        <authorList>
            <person name="Dunlap C."/>
        </authorList>
    </citation>
    <scope>NUCLEOTIDE SEQUENCE [LARGE SCALE GENOMIC DNA]</scope>
    <source>
        <strain evidence="6 8">CBP-3203</strain>
    </source>
</reference>
<sequence>MFTEREALRLRLEQLNDAEINLLRQLREERNEIYSKLRELDNQNNPVEVTDANMIHKKSLLELANETAKSFEKNKQEKANPSIVSSLNPRRKPRLGTKSHKHREVALKILRDRKGEIRGSELQKEIEKETGMSIRNMTTFMQGLLKYHPEVEKTYRGRYVLRKEKDNAINESPSE</sequence>
<dbReference type="EMBL" id="LECW02000015">
    <property type="protein sequence ID" value="KRT93985.1"/>
    <property type="molecule type" value="Genomic_DNA"/>
</dbReference>
<evidence type="ECO:0000259" key="4">
    <source>
        <dbReference type="Pfam" id="PF26513"/>
    </source>
</evidence>
<feature type="domain" description="Repressor Rok winged helix" evidence="3">
    <location>
        <begin position="103"/>
        <end position="159"/>
    </location>
</feature>
<evidence type="ECO:0000313" key="6">
    <source>
        <dbReference type="EMBL" id="MEC0485107.1"/>
    </source>
</evidence>
<protein>
    <submittedName>
        <fullName evidence="6">Transcriptional repressor Rok</fullName>
    </submittedName>
</protein>
<keyword evidence="1" id="KW-0175">Coiled coil</keyword>
<dbReference type="InterPro" id="IPR056984">
    <property type="entry name" value="WH_Rok"/>
</dbReference>
<dbReference type="OrthoDB" id="2452961at2"/>
<reference evidence="5 7" key="1">
    <citation type="journal article" date="2015" name="Int. J. Syst. Evol. Microbiol.">
        <title>Bacillus glycinifermentans sp. nov., isolated from fermented soybean paste.</title>
        <authorList>
            <person name="Kim S.J."/>
            <person name="Dunlap C.A."/>
            <person name="Kwon S.W."/>
            <person name="Rooney A.P."/>
        </authorList>
    </citation>
    <scope>NUCLEOTIDE SEQUENCE [LARGE SCALE GENOMIC DNA]</scope>
    <source>
        <strain evidence="5 7">GO-13</strain>
    </source>
</reference>
<feature type="domain" description="Rok N-terminal oligomerisation" evidence="4">
    <location>
        <begin position="1"/>
        <end position="41"/>
    </location>
</feature>
<dbReference type="RefSeq" id="WP_057957565.1">
    <property type="nucleotide sequence ID" value="NZ_JARRTL010000009.1"/>
</dbReference>
<evidence type="ECO:0000313" key="7">
    <source>
        <dbReference type="Proteomes" id="UP000036168"/>
    </source>
</evidence>
<reference evidence="5" key="2">
    <citation type="submission" date="2015-10" db="EMBL/GenBank/DDBJ databases">
        <authorList>
            <person name="Gilbert D.G."/>
        </authorList>
    </citation>
    <scope>NUCLEOTIDE SEQUENCE</scope>
    <source>
        <strain evidence="5">GO-13</strain>
    </source>
</reference>
<dbReference type="InterPro" id="IPR058971">
    <property type="entry name" value="Rok_N_oligomerisation"/>
</dbReference>
<dbReference type="Proteomes" id="UP000036168">
    <property type="component" value="Unassembled WGS sequence"/>
</dbReference>
<comment type="caution">
    <text evidence="5">The sequence shown here is derived from an EMBL/GenBank/DDBJ whole genome shotgun (WGS) entry which is preliminary data.</text>
</comment>
<evidence type="ECO:0000313" key="5">
    <source>
        <dbReference type="EMBL" id="KRT93985.1"/>
    </source>
</evidence>
<evidence type="ECO:0000256" key="1">
    <source>
        <dbReference type="SAM" id="Coils"/>
    </source>
</evidence>
<accession>A0A0T6BQQ6</accession>
<evidence type="ECO:0000256" key="2">
    <source>
        <dbReference type="SAM" id="MobiDB-lite"/>
    </source>
</evidence>
<dbReference type="Proteomes" id="UP001341297">
    <property type="component" value="Unassembled WGS sequence"/>
</dbReference>
<evidence type="ECO:0000313" key="8">
    <source>
        <dbReference type="Proteomes" id="UP001341297"/>
    </source>
</evidence>
<evidence type="ECO:0000259" key="3">
    <source>
        <dbReference type="Pfam" id="PF23159"/>
    </source>
</evidence>
<dbReference type="Pfam" id="PF23159">
    <property type="entry name" value="WHD_Rok"/>
    <property type="match status" value="1"/>
</dbReference>
<dbReference type="Pfam" id="PF26513">
    <property type="entry name" value="Rok_N"/>
    <property type="match status" value="1"/>
</dbReference>
<name>A0A0T6BQQ6_9BACI</name>
<feature type="coiled-coil region" evidence="1">
    <location>
        <begin position="5"/>
        <end position="43"/>
    </location>
</feature>
<dbReference type="STRING" id="1664069.BGLY_1900"/>
<feature type="compositionally biased region" description="Basic residues" evidence="2">
    <location>
        <begin position="89"/>
        <end position="101"/>
    </location>
</feature>
<gene>
    <name evidence="5" type="ORF">AB447_216750</name>
    <name evidence="6" type="ORF">P8828_09665</name>
</gene>